<feature type="compositionally biased region" description="Basic and acidic residues" evidence="2">
    <location>
        <begin position="29"/>
        <end position="56"/>
    </location>
</feature>
<feature type="non-terminal residue" evidence="4">
    <location>
        <position position="183"/>
    </location>
</feature>
<feature type="coiled-coil region" evidence="1">
    <location>
        <begin position="62"/>
        <end position="89"/>
    </location>
</feature>
<evidence type="ECO:0000313" key="5">
    <source>
        <dbReference type="Proteomes" id="UP000094801"/>
    </source>
</evidence>
<reference evidence="5" key="1">
    <citation type="submission" date="2016-04" db="EMBL/GenBank/DDBJ databases">
        <title>Comparative genomics of biotechnologically important yeasts.</title>
        <authorList>
            <consortium name="DOE Joint Genome Institute"/>
            <person name="Riley R."/>
            <person name="Haridas S."/>
            <person name="Wolfe K.H."/>
            <person name="Lopes M.R."/>
            <person name="Hittinger C.T."/>
            <person name="Goker M."/>
            <person name="Salamov A."/>
            <person name="Wisecaver J."/>
            <person name="Long T.M."/>
            <person name="Aerts A.L."/>
            <person name="Barry K."/>
            <person name="Choi C."/>
            <person name="Clum A."/>
            <person name="Coughlan A.Y."/>
            <person name="Deshpande S."/>
            <person name="Douglass A.P."/>
            <person name="Hanson S.J."/>
            <person name="Klenk H.-P."/>
            <person name="Labutti K."/>
            <person name="Lapidus A."/>
            <person name="Lindquist E."/>
            <person name="Lipzen A."/>
            <person name="Meier-Kolthoff J.P."/>
            <person name="Ohm R.A."/>
            <person name="Otillar R.P."/>
            <person name="Pangilinan J."/>
            <person name="Peng Y."/>
            <person name="Rokas A."/>
            <person name="Rosa C.A."/>
            <person name="Scheuner C."/>
            <person name="Sibirny A.A."/>
            <person name="Slot J.C."/>
            <person name="Stielow J.B."/>
            <person name="Sun H."/>
            <person name="Kurtzman C.P."/>
            <person name="Blackwell M."/>
            <person name="Grigoriev I.V."/>
            <person name="Jeffries T.W."/>
        </authorList>
    </citation>
    <scope>NUCLEOTIDE SEQUENCE [LARGE SCALE GENOMIC DNA]</scope>
    <source>
        <strain evidence="5">NRRL YB-2248</strain>
    </source>
</reference>
<dbReference type="EMBL" id="KV453856">
    <property type="protein sequence ID" value="ODV84606.1"/>
    <property type="molecule type" value="Genomic_DNA"/>
</dbReference>
<name>A0A1E4SYM2_9ASCO</name>
<dbReference type="Proteomes" id="UP000094801">
    <property type="component" value="Unassembled WGS sequence"/>
</dbReference>
<evidence type="ECO:0000313" key="4">
    <source>
        <dbReference type="EMBL" id="ODV84606.1"/>
    </source>
</evidence>
<feature type="transmembrane region" description="Helical" evidence="3">
    <location>
        <begin position="119"/>
        <end position="139"/>
    </location>
</feature>
<feature type="transmembrane region" description="Helical" evidence="3">
    <location>
        <begin position="159"/>
        <end position="178"/>
    </location>
</feature>
<keyword evidence="1" id="KW-0175">Coiled coil</keyword>
<proteinExistence type="predicted"/>
<protein>
    <submittedName>
        <fullName evidence="4">Uncharacterized protein</fullName>
    </submittedName>
</protein>
<evidence type="ECO:0000256" key="2">
    <source>
        <dbReference type="SAM" id="MobiDB-lite"/>
    </source>
</evidence>
<sequence length="183" mass="20221">MSTNPPEIHADIVDPVLGNAKDTIEETESSLKDGVNKAASKVEDATSKSTKEKLDDGLNSIKNKTNDNLNKLSSKLDDLKDDLPKEEKKLINWFKSIYNSIYSNSTSLLKKTELKSKEFPTIASQLIIGGVLLIGVVGTYTYDPKAFERTYYEKKAQGIFGPLITTFAVLDGALIAYLNKEKL</sequence>
<keyword evidence="3" id="KW-0472">Membrane</keyword>
<dbReference type="Gene3D" id="1.10.287.700">
    <property type="entry name" value="Helix hairpin bin"/>
    <property type="match status" value="1"/>
</dbReference>
<keyword evidence="3" id="KW-0812">Transmembrane</keyword>
<keyword evidence="5" id="KW-1185">Reference proteome</keyword>
<dbReference type="AlphaFoldDB" id="A0A1E4SYM2"/>
<evidence type="ECO:0000256" key="1">
    <source>
        <dbReference type="SAM" id="Coils"/>
    </source>
</evidence>
<gene>
    <name evidence="4" type="ORF">CANARDRAFT_29129</name>
</gene>
<evidence type="ECO:0000256" key="3">
    <source>
        <dbReference type="SAM" id="Phobius"/>
    </source>
</evidence>
<organism evidence="4 5">
    <name type="scientific">[Candida] arabinofermentans NRRL YB-2248</name>
    <dbReference type="NCBI Taxonomy" id="983967"/>
    <lineage>
        <taxon>Eukaryota</taxon>
        <taxon>Fungi</taxon>
        <taxon>Dikarya</taxon>
        <taxon>Ascomycota</taxon>
        <taxon>Saccharomycotina</taxon>
        <taxon>Pichiomycetes</taxon>
        <taxon>Pichiales</taxon>
        <taxon>Pichiaceae</taxon>
        <taxon>Ogataea</taxon>
        <taxon>Ogataea/Candida clade</taxon>
    </lineage>
</organism>
<keyword evidence="3" id="KW-1133">Transmembrane helix</keyword>
<accession>A0A1E4SYM2</accession>
<feature type="region of interest" description="Disordered" evidence="2">
    <location>
        <begin position="24"/>
        <end position="59"/>
    </location>
</feature>